<dbReference type="InterPro" id="IPR019410">
    <property type="entry name" value="Methyltransf_16"/>
</dbReference>
<sequence length="290" mass="32084">MSSLTDLIKIIPPDTEETPEDIFASAPGFLFTDDLQNLHGSPGDIIIYKSKPFGEIALTTCDPAKEDERTLFSHYLWNAGVLMAERVSGQRLLSDAERSEWSLKDHRVLELGAGVGLAGIVAALAGAKQVTISDYPAPVILTNIKGNVKRNMAERPLPQVVVEGHEWGQLDDDNDFARENKGQYSRIIAADCFWMPGQHRNLARSMLHFLSASKGDDATALVIGGFHTGRAKLAAFFHVAEEEGLGVVEIYEEDANGVRREWAKEKDGGRENVTERKRWLTIARLKRNSS</sequence>
<name>A0ABR3P2W4_9PEZI</name>
<dbReference type="SUPFAM" id="SSF53335">
    <property type="entry name" value="S-adenosyl-L-methionine-dependent methyltransferases"/>
    <property type="match status" value="1"/>
</dbReference>
<comment type="caution">
    <text evidence="1">The sequence shown here is derived from an EMBL/GenBank/DDBJ whole genome shotgun (WGS) entry which is preliminary data.</text>
</comment>
<dbReference type="Gene3D" id="3.40.50.150">
    <property type="entry name" value="Vaccinia Virus protein VP39"/>
    <property type="match status" value="1"/>
</dbReference>
<evidence type="ECO:0000313" key="1">
    <source>
        <dbReference type="EMBL" id="KAL1297070.1"/>
    </source>
</evidence>
<dbReference type="RefSeq" id="XP_069196752.1">
    <property type="nucleotide sequence ID" value="XM_069344333.1"/>
</dbReference>
<proteinExistence type="predicted"/>
<dbReference type="GeneID" id="95978357"/>
<dbReference type="PANTHER" id="PTHR14614">
    <property type="entry name" value="HEPATOCELLULAR CARCINOMA-ASSOCIATED ANTIGEN"/>
    <property type="match status" value="1"/>
</dbReference>
<keyword evidence="2" id="KW-1185">Reference proteome</keyword>
<dbReference type="CDD" id="cd02440">
    <property type="entry name" value="AdoMet_MTases"/>
    <property type="match status" value="1"/>
</dbReference>
<evidence type="ECO:0000313" key="2">
    <source>
        <dbReference type="Proteomes" id="UP001562354"/>
    </source>
</evidence>
<dbReference type="InterPro" id="IPR029063">
    <property type="entry name" value="SAM-dependent_MTases_sf"/>
</dbReference>
<organism evidence="1 2">
    <name type="scientific">Neodothiora populina</name>
    <dbReference type="NCBI Taxonomy" id="2781224"/>
    <lineage>
        <taxon>Eukaryota</taxon>
        <taxon>Fungi</taxon>
        <taxon>Dikarya</taxon>
        <taxon>Ascomycota</taxon>
        <taxon>Pezizomycotina</taxon>
        <taxon>Dothideomycetes</taxon>
        <taxon>Dothideomycetidae</taxon>
        <taxon>Dothideales</taxon>
        <taxon>Dothioraceae</taxon>
        <taxon>Neodothiora</taxon>
    </lineage>
</organism>
<gene>
    <name evidence="1" type="ORF">AAFC00_004657</name>
</gene>
<accession>A0ABR3P2W4</accession>
<reference evidence="1 2" key="1">
    <citation type="submission" date="2024-07" db="EMBL/GenBank/DDBJ databases">
        <title>Draft sequence of the Neodothiora populina.</title>
        <authorList>
            <person name="Drown D.D."/>
            <person name="Schuette U.S."/>
            <person name="Buechlein A.B."/>
            <person name="Rusch D.R."/>
            <person name="Winton L.W."/>
            <person name="Adams G.A."/>
        </authorList>
    </citation>
    <scope>NUCLEOTIDE SEQUENCE [LARGE SCALE GENOMIC DNA]</scope>
    <source>
        <strain evidence="1 2">CPC 39397</strain>
    </source>
</reference>
<dbReference type="Pfam" id="PF10294">
    <property type="entry name" value="Methyltransf_16"/>
    <property type="match status" value="1"/>
</dbReference>
<evidence type="ECO:0008006" key="3">
    <source>
        <dbReference type="Google" id="ProtNLM"/>
    </source>
</evidence>
<protein>
    <recommendedName>
        <fullName evidence="3">Nicotinamide N-methyltransferase</fullName>
    </recommendedName>
</protein>
<dbReference type="Proteomes" id="UP001562354">
    <property type="component" value="Unassembled WGS sequence"/>
</dbReference>
<dbReference type="EMBL" id="JBFMKM010000016">
    <property type="protein sequence ID" value="KAL1297070.1"/>
    <property type="molecule type" value="Genomic_DNA"/>
</dbReference>
<dbReference type="PANTHER" id="PTHR14614:SF104">
    <property type="entry name" value="N-METHYLTRANSFERASE, PUTATIVE (AFU_ORTHOLOGUE AFUA_1G17750)-RELATED"/>
    <property type="match status" value="1"/>
</dbReference>